<proteinExistence type="predicted"/>
<reference evidence="1" key="1">
    <citation type="submission" date="2018-07" db="EMBL/GenBank/DDBJ databases">
        <title>Complete genome sequence of Sphingomonas bisphenolicum strain AO1, a bisphenol A degradative bacterium isolated from Japanese farm field.</title>
        <authorList>
            <person name="Murakami M."/>
            <person name="Koh M."/>
            <person name="Koba S."/>
            <person name="Matsumura Y."/>
        </authorList>
    </citation>
    <scope>NUCLEOTIDE SEQUENCE</scope>
    <source>
        <strain evidence="1">AO1</strain>
    </source>
</reference>
<protein>
    <recommendedName>
        <fullName evidence="3">Phasin family protein</fullName>
    </recommendedName>
</protein>
<dbReference type="RefSeq" id="WP_261935353.1">
    <property type="nucleotide sequence ID" value="NZ_AP018817.1"/>
</dbReference>
<evidence type="ECO:0008006" key="3">
    <source>
        <dbReference type="Google" id="ProtNLM"/>
    </source>
</evidence>
<evidence type="ECO:0000313" key="1">
    <source>
        <dbReference type="EMBL" id="BBF71299.1"/>
    </source>
</evidence>
<dbReference type="Proteomes" id="UP001059971">
    <property type="component" value="Chromosome 1"/>
</dbReference>
<gene>
    <name evidence="1" type="ORF">SBA_ch1_34990</name>
</gene>
<sequence length="65" mass="7293">MFELFAVGLEMQKRMIDAQMQGVEVARDMVEAAQRQVETGMAATQANEAGLNAMKNWMNLWGMRG</sequence>
<keyword evidence="2" id="KW-1185">Reference proteome</keyword>
<name>A0ABM7G1T8_9SPHN</name>
<accession>A0ABM7G1T8</accession>
<dbReference type="EMBL" id="AP018817">
    <property type="protein sequence ID" value="BBF71299.1"/>
    <property type="molecule type" value="Genomic_DNA"/>
</dbReference>
<organism evidence="1 2">
    <name type="scientific">Sphingomonas bisphenolicum</name>
    <dbReference type="NCBI Taxonomy" id="296544"/>
    <lineage>
        <taxon>Bacteria</taxon>
        <taxon>Pseudomonadati</taxon>
        <taxon>Pseudomonadota</taxon>
        <taxon>Alphaproteobacteria</taxon>
        <taxon>Sphingomonadales</taxon>
        <taxon>Sphingomonadaceae</taxon>
        <taxon>Sphingomonas</taxon>
    </lineage>
</organism>
<evidence type="ECO:0000313" key="2">
    <source>
        <dbReference type="Proteomes" id="UP001059971"/>
    </source>
</evidence>